<protein>
    <submittedName>
        <fullName evidence="2">Uncharacterized protein</fullName>
    </submittedName>
</protein>
<evidence type="ECO:0000313" key="2">
    <source>
        <dbReference type="EMBL" id="CAH2301165.1"/>
    </source>
</evidence>
<proteinExistence type="predicted"/>
<sequence length="189" mass="21034">MADTVQATPQTRSRIDSDLQRTYATVEHSSTTQPSCFPKTGLSRRYRTQPGTSLEPITRHLDKIFTRRGPTVPSGWVAVASKGGERCKQMVKCIMYVVHIYCAYPAYPISRFIGTPHPANEGLRGPSPFQHTVPSVPTIRLTYPGNPLTLAQVMTSQSRVTLPYLFSHPPMKRMGQSKHQIEVVRTPGA</sequence>
<evidence type="ECO:0000313" key="3">
    <source>
        <dbReference type="Proteomes" id="UP001295444"/>
    </source>
</evidence>
<organism evidence="2 3">
    <name type="scientific">Pelobates cultripes</name>
    <name type="common">Western spadefoot toad</name>
    <dbReference type="NCBI Taxonomy" id="61616"/>
    <lineage>
        <taxon>Eukaryota</taxon>
        <taxon>Metazoa</taxon>
        <taxon>Chordata</taxon>
        <taxon>Craniata</taxon>
        <taxon>Vertebrata</taxon>
        <taxon>Euteleostomi</taxon>
        <taxon>Amphibia</taxon>
        <taxon>Batrachia</taxon>
        <taxon>Anura</taxon>
        <taxon>Pelobatoidea</taxon>
        <taxon>Pelobatidae</taxon>
        <taxon>Pelobates</taxon>
    </lineage>
</organism>
<reference evidence="2" key="1">
    <citation type="submission" date="2022-03" db="EMBL/GenBank/DDBJ databases">
        <authorList>
            <person name="Alioto T."/>
            <person name="Alioto T."/>
            <person name="Gomez Garrido J."/>
        </authorList>
    </citation>
    <scope>NUCLEOTIDE SEQUENCE</scope>
</reference>
<dbReference type="AlphaFoldDB" id="A0AAD1WBC6"/>
<feature type="region of interest" description="Disordered" evidence="1">
    <location>
        <begin position="30"/>
        <end position="52"/>
    </location>
</feature>
<accession>A0AAD1WBC6</accession>
<evidence type="ECO:0000256" key="1">
    <source>
        <dbReference type="SAM" id="MobiDB-lite"/>
    </source>
</evidence>
<keyword evidence="3" id="KW-1185">Reference proteome</keyword>
<gene>
    <name evidence="2" type="ORF">PECUL_23A032514</name>
</gene>
<dbReference type="EMBL" id="OW240917">
    <property type="protein sequence ID" value="CAH2301165.1"/>
    <property type="molecule type" value="Genomic_DNA"/>
</dbReference>
<name>A0AAD1WBC6_PELCU</name>
<dbReference type="Proteomes" id="UP001295444">
    <property type="component" value="Chromosome 06"/>
</dbReference>